<dbReference type="GeneTree" id="ENSGT00510000047471"/>
<dbReference type="Ensembl" id="ENSSTUT00000059825.1">
    <property type="protein sequence ID" value="ENSSTUP00000057074.1"/>
    <property type="gene ID" value="ENSSTUG00000024350.1"/>
</dbReference>
<name>A0A674ACA9_SALTR</name>
<evidence type="ECO:0000313" key="1">
    <source>
        <dbReference type="Ensembl" id="ENSSTUP00000057074.1"/>
    </source>
</evidence>
<dbReference type="Proteomes" id="UP000472277">
    <property type="component" value="Chromosome 15"/>
</dbReference>
<dbReference type="OMA" id="FICHRIQ"/>
<accession>A0A674ACA9</accession>
<reference evidence="1" key="2">
    <citation type="submission" date="2025-09" db="UniProtKB">
        <authorList>
            <consortium name="Ensembl"/>
        </authorList>
    </citation>
    <scope>IDENTIFICATION</scope>
</reference>
<organism evidence="1 2">
    <name type="scientific">Salmo trutta</name>
    <name type="common">Brown trout</name>
    <dbReference type="NCBI Taxonomy" id="8032"/>
    <lineage>
        <taxon>Eukaryota</taxon>
        <taxon>Metazoa</taxon>
        <taxon>Chordata</taxon>
        <taxon>Craniata</taxon>
        <taxon>Vertebrata</taxon>
        <taxon>Euteleostomi</taxon>
        <taxon>Actinopterygii</taxon>
        <taxon>Neopterygii</taxon>
        <taxon>Teleostei</taxon>
        <taxon>Protacanthopterygii</taxon>
        <taxon>Salmoniformes</taxon>
        <taxon>Salmonidae</taxon>
        <taxon>Salmoninae</taxon>
        <taxon>Salmo</taxon>
    </lineage>
</organism>
<reference evidence="1" key="1">
    <citation type="submission" date="2025-08" db="UniProtKB">
        <authorList>
            <consortium name="Ensembl"/>
        </authorList>
    </citation>
    <scope>IDENTIFICATION</scope>
</reference>
<proteinExistence type="predicted"/>
<sequence length="192" mass="21898">YNGNILVLFSAGDDDEEELVVGWQEKLFSQVVVLFQSESVYQTPLERQYHTEIMALGRTRGRRNRRIFTYTDSDCYTNWEGTNSVPVCSYYTIPFYAKRVCGILLVCSDSTFPKSRLISWEPSEDFVKTSHVVNTPVQTMHIMGDLGPPGKLGQKEKECLLCTIRADGNEVVTIKPDFNKGKEPCRPVTRTR</sequence>
<keyword evidence="2" id="KW-1185">Reference proteome</keyword>
<evidence type="ECO:0000313" key="2">
    <source>
        <dbReference type="Proteomes" id="UP000472277"/>
    </source>
</evidence>
<protein>
    <submittedName>
        <fullName evidence="1">Uncharacterized protein</fullName>
    </submittedName>
</protein>
<dbReference type="AlphaFoldDB" id="A0A674ACA9"/>
<dbReference type="InParanoid" id="A0A674ACA9"/>